<protein>
    <submittedName>
        <fullName evidence="1">Uncharacterized protein</fullName>
    </submittedName>
</protein>
<organism evidence="1 2">
    <name type="scientific">Portunus trituberculatus</name>
    <name type="common">Swimming crab</name>
    <name type="synonym">Neptunus trituberculatus</name>
    <dbReference type="NCBI Taxonomy" id="210409"/>
    <lineage>
        <taxon>Eukaryota</taxon>
        <taxon>Metazoa</taxon>
        <taxon>Ecdysozoa</taxon>
        <taxon>Arthropoda</taxon>
        <taxon>Crustacea</taxon>
        <taxon>Multicrustacea</taxon>
        <taxon>Malacostraca</taxon>
        <taxon>Eumalacostraca</taxon>
        <taxon>Eucarida</taxon>
        <taxon>Decapoda</taxon>
        <taxon>Pleocyemata</taxon>
        <taxon>Brachyura</taxon>
        <taxon>Eubrachyura</taxon>
        <taxon>Portunoidea</taxon>
        <taxon>Portunidae</taxon>
        <taxon>Portuninae</taxon>
        <taxon>Portunus</taxon>
    </lineage>
</organism>
<proteinExistence type="predicted"/>
<evidence type="ECO:0000313" key="2">
    <source>
        <dbReference type="Proteomes" id="UP000324222"/>
    </source>
</evidence>
<name>A0A5B7CH05_PORTR</name>
<evidence type="ECO:0000313" key="1">
    <source>
        <dbReference type="EMBL" id="MPC08982.1"/>
    </source>
</evidence>
<keyword evidence="2" id="KW-1185">Reference proteome</keyword>
<dbReference type="EMBL" id="VSRR010000051">
    <property type="protein sequence ID" value="MPC08982.1"/>
    <property type="molecule type" value="Genomic_DNA"/>
</dbReference>
<gene>
    <name evidence="1" type="ORF">E2C01_001581</name>
</gene>
<dbReference type="AlphaFoldDB" id="A0A5B7CH05"/>
<accession>A0A5B7CH05</accession>
<reference evidence="1 2" key="1">
    <citation type="submission" date="2019-05" db="EMBL/GenBank/DDBJ databases">
        <title>Another draft genome of Portunus trituberculatus and its Hox gene families provides insights of decapod evolution.</title>
        <authorList>
            <person name="Jeong J.-H."/>
            <person name="Song I."/>
            <person name="Kim S."/>
            <person name="Choi T."/>
            <person name="Kim D."/>
            <person name="Ryu S."/>
            <person name="Kim W."/>
        </authorList>
    </citation>
    <scope>NUCLEOTIDE SEQUENCE [LARGE SCALE GENOMIC DNA]</scope>
    <source>
        <tissue evidence="1">Muscle</tissue>
    </source>
</reference>
<dbReference type="Proteomes" id="UP000324222">
    <property type="component" value="Unassembled WGS sequence"/>
</dbReference>
<comment type="caution">
    <text evidence="1">The sequence shown here is derived from an EMBL/GenBank/DDBJ whole genome shotgun (WGS) entry which is preliminary data.</text>
</comment>
<sequence length="78" mass="8298">MALADRATKWGGVGLECKREKGCNTGIESTSRSLDEYGRRSTCSISVLIATCLRQPITTAGLRCGGVCRLDFVTSGVL</sequence>